<dbReference type="Pfam" id="PF00069">
    <property type="entry name" value="Pkinase"/>
    <property type="match status" value="1"/>
</dbReference>
<dbReference type="InterPro" id="IPR017441">
    <property type="entry name" value="Protein_kinase_ATP_BS"/>
</dbReference>
<dbReference type="PANTHER" id="PTHR43895">
    <property type="entry name" value="CALCIUM/CALMODULIN-DEPENDENT PROTEIN KINASE KINASE-RELATED"/>
    <property type="match status" value="1"/>
</dbReference>
<reference evidence="12" key="1">
    <citation type="submission" date="2020-12" db="EMBL/GenBank/DDBJ databases">
        <title>Metabolic potential, ecology and presence of endohyphal bacteria is reflected in genomic diversity of Mucoromycotina.</title>
        <authorList>
            <person name="Muszewska A."/>
            <person name="Okrasinska A."/>
            <person name="Steczkiewicz K."/>
            <person name="Drgas O."/>
            <person name="Orlowska M."/>
            <person name="Perlinska-Lenart U."/>
            <person name="Aleksandrzak-Piekarczyk T."/>
            <person name="Szatraj K."/>
            <person name="Zielenkiewicz U."/>
            <person name="Pilsyk S."/>
            <person name="Malc E."/>
            <person name="Mieczkowski P."/>
            <person name="Kruszewska J.S."/>
            <person name="Biernat P."/>
            <person name="Pawlowska J."/>
        </authorList>
    </citation>
    <scope>NUCLEOTIDE SEQUENCE</scope>
    <source>
        <strain evidence="12">WA0000051536</strain>
    </source>
</reference>
<dbReference type="SMART" id="SM00220">
    <property type="entry name" value="S_TKc"/>
    <property type="match status" value="1"/>
</dbReference>
<gene>
    <name evidence="12" type="ORF">INT44_004076</name>
</gene>
<evidence type="ECO:0000256" key="3">
    <source>
        <dbReference type="ARBA" id="ARBA00022679"/>
    </source>
</evidence>
<evidence type="ECO:0000313" key="13">
    <source>
        <dbReference type="Proteomes" id="UP000612746"/>
    </source>
</evidence>
<dbReference type="GO" id="GO:0005524">
    <property type="term" value="F:ATP binding"/>
    <property type="evidence" value="ECO:0007669"/>
    <property type="project" value="UniProtKB-UniRule"/>
</dbReference>
<dbReference type="Proteomes" id="UP000612746">
    <property type="component" value="Unassembled WGS sequence"/>
</dbReference>
<organism evidence="12 13">
    <name type="scientific">Umbelopsis vinacea</name>
    <dbReference type="NCBI Taxonomy" id="44442"/>
    <lineage>
        <taxon>Eukaryota</taxon>
        <taxon>Fungi</taxon>
        <taxon>Fungi incertae sedis</taxon>
        <taxon>Mucoromycota</taxon>
        <taxon>Mucoromycotina</taxon>
        <taxon>Umbelopsidomycetes</taxon>
        <taxon>Umbelopsidales</taxon>
        <taxon>Umbelopsidaceae</taxon>
        <taxon>Umbelopsis</taxon>
    </lineage>
</organism>
<name>A0A8H7US61_9FUNG</name>
<dbReference type="Gene3D" id="1.10.510.10">
    <property type="entry name" value="Transferase(Phosphotransferase) domain 1"/>
    <property type="match status" value="1"/>
</dbReference>
<keyword evidence="2 10" id="KW-0723">Serine/threonine-protein kinase</keyword>
<dbReference type="InterPro" id="IPR000719">
    <property type="entry name" value="Prot_kinase_dom"/>
</dbReference>
<evidence type="ECO:0000313" key="12">
    <source>
        <dbReference type="EMBL" id="KAG2188934.1"/>
    </source>
</evidence>
<evidence type="ECO:0000259" key="11">
    <source>
        <dbReference type="PROSITE" id="PS50011"/>
    </source>
</evidence>
<accession>A0A8H7US61</accession>
<keyword evidence="4 9" id="KW-0547">Nucleotide-binding</keyword>
<evidence type="ECO:0000256" key="4">
    <source>
        <dbReference type="ARBA" id="ARBA00022741"/>
    </source>
</evidence>
<dbReference type="InterPro" id="IPR008271">
    <property type="entry name" value="Ser/Thr_kinase_AS"/>
</dbReference>
<evidence type="ECO:0000256" key="6">
    <source>
        <dbReference type="ARBA" id="ARBA00022840"/>
    </source>
</evidence>
<dbReference type="AlphaFoldDB" id="A0A8H7US61"/>
<evidence type="ECO:0000256" key="2">
    <source>
        <dbReference type="ARBA" id="ARBA00022527"/>
    </source>
</evidence>
<feature type="binding site" evidence="9">
    <location>
        <position position="54"/>
    </location>
    <ligand>
        <name>ATP</name>
        <dbReference type="ChEBI" id="CHEBI:30616"/>
    </ligand>
</feature>
<dbReference type="PANTHER" id="PTHR43895:SF32">
    <property type="entry name" value="SERINE_THREONINE-PROTEIN KINASE CHK1"/>
    <property type="match status" value="1"/>
</dbReference>
<keyword evidence="6 9" id="KW-0067">ATP-binding</keyword>
<comment type="catalytic activity">
    <reaction evidence="8">
        <text>L-seryl-[protein] + ATP = O-phospho-L-seryl-[protein] + ADP + H(+)</text>
        <dbReference type="Rhea" id="RHEA:17989"/>
        <dbReference type="Rhea" id="RHEA-COMP:9863"/>
        <dbReference type="Rhea" id="RHEA-COMP:11604"/>
        <dbReference type="ChEBI" id="CHEBI:15378"/>
        <dbReference type="ChEBI" id="CHEBI:29999"/>
        <dbReference type="ChEBI" id="CHEBI:30616"/>
        <dbReference type="ChEBI" id="CHEBI:83421"/>
        <dbReference type="ChEBI" id="CHEBI:456216"/>
        <dbReference type="EC" id="2.7.11.1"/>
    </reaction>
</comment>
<evidence type="ECO:0000256" key="1">
    <source>
        <dbReference type="ARBA" id="ARBA00012513"/>
    </source>
</evidence>
<keyword evidence="5" id="KW-0418">Kinase</keyword>
<comment type="similarity">
    <text evidence="10">Belongs to the protein kinase superfamily.</text>
</comment>
<dbReference type="EC" id="2.7.11.1" evidence="1"/>
<keyword evidence="13" id="KW-1185">Reference proteome</keyword>
<evidence type="ECO:0000256" key="7">
    <source>
        <dbReference type="ARBA" id="ARBA00047899"/>
    </source>
</evidence>
<feature type="domain" description="Protein kinase" evidence="11">
    <location>
        <begin position="25"/>
        <end position="291"/>
    </location>
</feature>
<sequence length="437" mass="48795">MTTRTARGTCDPAQRIGTFIDNDRLEIVGLLGLGAYGAVYLGRHVLTRKHYAVKCLNRIGLTKRQHGFQQREISLHQMLSDHPNILTLEKVIHTTECIYMILEYSREGDLFNAITETNCYAGNDRAIRRVFLQIIDAVMYCHHYGVYHRDLKPENILVFEGGTRVKLADFGLATTDEDSVDFGCGSTFYFSPECQGGIHRNSKPYKSAPNDVWSLGVILINLTAGRNPWKQASVKDDTFNAYLQNPDFLLSILPITTELNEIIKRIFCINPEKRIQLHELRRQIASCRHFTRLSICHESSPAVPLPIPETARACAKPRTPPQSPTCTEEAATIPSPLSLDMPATPTYSCSLVKDASTLSSSSWQSIGGTDIVTATTTPTANFDLQCRITLSASTKDETLPNMQTGTVPSDRRFEQDHHGVDLTHITNSVFVNSFSFL</sequence>
<evidence type="ECO:0000256" key="10">
    <source>
        <dbReference type="RuleBase" id="RU000304"/>
    </source>
</evidence>
<dbReference type="GO" id="GO:0007165">
    <property type="term" value="P:signal transduction"/>
    <property type="evidence" value="ECO:0007669"/>
    <property type="project" value="TreeGrafter"/>
</dbReference>
<protein>
    <recommendedName>
        <fullName evidence="1">non-specific serine/threonine protein kinase</fullName>
        <ecNumber evidence="1">2.7.11.1</ecNumber>
    </recommendedName>
</protein>
<dbReference type="InterPro" id="IPR011009">
    <property type="entry name" value="Kinase-like_dom_sf"/>
</dbReference>
<keyword evidence="3" id="KW-0808">Transferase</keyword>
<proteinExistence type="inferred from homology"/>
<dbReference type="PROSITE" id="PS00107">
    <property type="entry name" value="PROTEIN_KINASE_ATP"/>
    <property type="match status" value="1"/>
</dbReference>
<comment type="catalytic activity">
    <reaction evidence="7">
        <text>L-threonyl-[protein] + ATP = O-phospho-L-threonyl-[protein] + ADP + H(+)</text>
        <dbReference type="Rhea" id="RHEA:46608"/>
        <dbReference type="Rhea" id="RHEA-COMP:11060"/>
        <dbReference type="Rhea" id="RHEA-COMP:11605"/>
        <dbReference type="ChEBI" id="CHEBI:15378"/>
        <dbReference type="ChEBI" id="CHEBI:30013"/>
        <dbReference type="ChEBI" id="CHEBI:30616"/>
        <dbReference type="ChEBI" id="CHEBI:61977"/>
        <dbReference type="ChEBI" id="CHEBI:456216"/>
        <dbReference type="EC" id="2.7.11.1"/>
    </reaction>
</comment>
<comment type="caution">
    <text evidence="12">The sequence shown here is derived from an EMBL/GenBank/DDBJ whole genome shotgun (WGS) entry which is preliminary data.</text>
</comment>
<dbReference type="PROSITE" id="PS50011">
    <property type="entry name" value="PROTEIN_KINASE_DOM"/>
    <property type="match status" value="1"/>
</dbReference>
<dbReference type="PROSITE" id="PS00108">
    <property type="entry name" value="PROTEIN_KINASE_ST"/>
    <property type="match status" value="1"/>
</dbReference>
<dbReference type="SUPFAM" id="SSF56112">
    <property type="entry name" value="Protein kinase-like (PK-like)"/>
    <property type="match status" value="1"/>
</dbReference>
<dbReference type="OrthoDB" id="541276at2759"/>
<dbReference type="EMBL" id="JAEPRA010000001">
    <property type="protein sequence ID" value="KAG2188934.1"/>
    <property type="molecule type" value="Genomic_DNA"/>
</dbReference>
<evidence type="ECO:0000256" key="9">
    <source>
        <dbReference type="PROSITE-ProRule" id="PRU10141"/>
    </source>
</evidence>
<dbReference type="GO" id="GO:0004674">
    <property type="term" value="F:protein serine/threonine kinase activity"/>
    <property type="evidence" value="ECO:0007669"/>
    <property type="project" value="UniProtKB-KW"/>
</dbReference>
<evidence type="ECO:0000256" key="5">
    <source>
        <dbReference type="ARBA" id="ARBA00022777"/>
    </source>
</evidence>
<evidence type="ECO:0000256" key="8">
    <source>
        <dbReference type="ARBA" id="ARBA00048679"/>
    </source>
</evidence>